<proteinExistence type="predicted"/>
<feature type="chain" id="PRO_5035855966" description="Cyanovirin-N domain-containing protein" evidence="2">
    <location>
        <begin position="18"/>
        <end position="169"/>
    </location>
</feature>
<organism evidence="3 4">
    <name type="scientific">Sordaria macrospora</name>
    <dbReference type="NCBI Taxonomy" id="5147"/>
    <lineage>
        <taxon>Eukaryota</taxon>
        <taxon>Fungi</taxon>
        <taxon>Dikarya</taxon>
        <taxon>Ascomycota</taxon>
        <taxon>Pezizomycotina</taxon>
        <taxon>Sordariomycetes</taxon>
        <taxon>Sordariomycetidae</taxon>
        <taxon>Sordariales</taxon>
        <taxon>Sordariaceae</taxon>
        <taxon>Sordaria</taxon>
    </lineage>
</organism>
<evidence type="ECO:0000313" key="3">
    <source>
        <dbReference type="EMBL" id="KAA8630409.1"/>
    </source>
</evidence>
<name>A0A8S8ZLN7_SORMA</name>
<comment type="caution">
    <text evidence="3">The sequence shown here is derived from an EMBL/GenBank/DDBJ whole genome shotgun (WGS) entry which is preliminary data.</text>
</comment>
<feature type="signal peptide" evidence="2">
    <location>
        <begin position="1"/>
        <end position="17"/>
    </location>
</feature>
<reference evidence="3 4" key="1">
    <citation type="submission" date="2017-07" db="EMBL/GenBank/DDBJ databases">
        <title>Genome sequence of the Sordaria macrospora wild type strain R19027.</title>
        <authorList>
            <person name="Nowrousian M."/>
            <person name="Teichert I."/>
            <person name="Kueck U."/>
        </authorList>
    </citation>
    <scope>NUCLEOTIDE SEQUENCE [LARGE SCALE GENOMIC DNA]</scope>
    <source>
        <strain evidence="3 4">R19027</strain>
        <tissue evidence="3">Mycelium</tissue>
    </source>
</reference>
<sequence>MKKLILTIATAVGLITAQERSLPPEWEWPPDLSRYHLSHCAEGAIVNSVFWLSGLADENQTLEYNRCLSTPAEVTIADFKCFCAGGDGEGSAIMSEALQVDWLRRQCGWEHIFDEVFPDVRNFCRTVLSEDTTATATAPTRRRRRALKQPPPQPNIALVTTEELPDTSI</sequence>
<evidence type="ECO:0000256" key="1">
    <source>
        <dbReference type="SAM" id="MobiDB-lite"/>
    </source>
</evidence>
<protein>
    <recommendedName>
        <fullName evidence="5">Cyanovirin-N domain-containing protein</fullName>
    </recommendedName>
</protein>
<evidence type="ECO:0000313" key="4">
    <source>
        <dbReference type="Proteomes" id="UP000433876"/>
    </source>
</evidence>
<evidence type="ECO:0008006" key="5">
    <source>
        <dbReference type="Google" id="ProtNLM"/>
    </source>
</evidence>
<dbReference type="Proteomes" id="UP000433876">
    <property type="component" value="Unassembled WGS sequence"/>
</dbReference>
<feature type="region of interest" description="Disordered" evidence="1">
    <location>
        <begin position="134"/>
        <end position="169"/>
    </location>
</feature>
<dbReference type="AlphaFoldDB" id="A0A8S8ZLN7"/>
<keyword evidence="2" id="KW-0732">Signal</keyword>
<gene>
    <name evidence="3" type="ORF">SMACR_01235</name>
</gene>
<dbReference type="VEuPathDB" id="FungiDB:SMAC_01235"/>
<accession>A0A8S8ZLN7</accession>
<dbReference type="EMBL" id="NMPR01000105">
    <property type="protein sequence ID" value="KAA8630409.1"/>
    <property type="molecule type" value="Genomic_DNA"/>
</dbReference>
<evidence type="ECO:0000256" key="2">
    <source>
        <dbReference type="SAM" id="SignalP"/>
    </source>
</evidence>